<keyword evidence="2" id="KW-1185">Reference proteome</keyword>
<dbReference type="EMBL" id="CMVM020000257">
    <property type="status" value="NOT_ANNOTATED_CDS"/>
    <property type="molecule type" value="Genomic_DNA"/>
</dbReference>
<reference evidence="2" key="1">
    <citation type="submission" date="2013-10" db="EMBL/GenBank/DDBJ databases">
        <title>Genome sequencing of Onchocerca volvulus.</title>
        <authorList>
            <person name="Cotton J."/>
            <person name="Tsai J."/>
            <person name="Stanley E."/>
            <person name="Tracey A."/>
            <person name="Holroyd N."/>
            <person name="Lustigman S."/>
            <person name="Berriman M."/>
        </authorList>
    </citation>
    <scope>NUCLEOTIDE SEQUENCE</scope>
</reference>
<evidence type="ECO:0000313" key="1">
    <source>
        <dbReference type="EnsemblMetazoa" id="OVOC9211.1"/>
    </source>
</evidence>
<accession>A0A8R1Y324</accession>
<protein>
    <submittedName>
        <fullName evidence="1">Uncharacterized protein</fullName>
    </submittedName>
</protein>
<organism evidence="1 2">
    <name type="scientific">Onchocerca volvulus</name>
    <dbReference type="NCBI Taxonomy" id="6282"/>
    <lineage>
        <taxon>Eukaryota</taxon>
        <taxon>Metazoa</taxon>
        <taxon>Ecdysozoa</taxon>
        <taxon>Nematoda</taxon>
        <taxon>Chromadorea</taxon>
        <taxon>Rhabditida</taxon>
        <taxon>Spirurina</taxon>
        <taxon>Spiruromorpha</taxon>
        <taxon>Filarioidea</taxon>
        <taxon>Onchocercidae</taxon>
        <taxon>Onchocerca</taxon>
    </lineage>
</organism>
<evidence type="ECO:0000313" key="2">
    <source>
        <dbReference type="Proteomes" id="UP000024404"/>
    </source>
</evidence>
<dbReference type="EnsemblMetazoa" id="OVOC9211.1">
    <property type="protein sequence ID" value="OVOC9211.1"/>
    <property type="gene ID" value="WBGene00246020"/>
</dbReference>
<dbReference type="AlphaFoldDB" id="A0A8R1Y324"/>
<name>A0A8R1Y324_ONCVO</name>
<sequence length="59" mass="7009">MEEHFEVGKISETFFWSSFIIKIASKEAEIPVNIFVNCYVIFSNCHIVYRQFNSRQMIS</sequence>
<reference evidence="1" key="2">
    <citation type="submission" date="2022-06" db="UniProtKB">
        <authorList>
            <consortium name="EnsemblMetazoa"/>
        </authorList>
    </citation>
    <scope>IDENTIFICATION</scope>
</reference>
<dbReference type="Proteomes" id="UP000024404">
    <property type="component" value="Unassembled WGS sequence"/>
</dbReference>
<proteinExistence type="predicted"/>